<evidence type="ECO:0000256" key="4">
    <source>
        <dbReference type="ARBA" id="ARBA00022692"/>
    </source>
</evidence>
<evidence type="ECO:0000313" key="9">
    <source>
        <dbReference type="EMBL" id="SPM29729.1"/>
    </source>
</evidence>
<dbReference type="InterPro" id="IPR005744">
    <property type="entry name" value="Hy-lIII"/>
</dbReference>
<organism evidence="9 10">
    <name type="scientific">Mycobacterium terramassiliense</name>
    <dbReference type="NCBI Taxonomy" id="1841859"/>
    <lineage>
        <taxon>Bacteria</taxon>
        <taxon>Bacillati</taxon>
        <taxon>Actinomycetota</taxon>
        <taxon>Actinomycetes</taxon>
        <taxon>Mycobacteriales</taxon>
        <taxon>Mycobacteriaceae</taxon>
        <taxon>Mycobacterium</taxon>
    </lineage>
</organism>
<sequence>LSAPAAVADMVLGKPRMRGWIHQYCAVAAVVAGAPLVVVSWAEASKRAGHSTLTYALAIVAMFGVSAIYHRVHWESAALRTWMRRLDHSMIFVLIAGTYTPFARLAMPRGTGYVVLAIVWGGALAGIALTLFWPTAPRWAGVALYLLLGWVAVWYTGLILHNAGLAATVLLAAGGALYSIGALFYGLRWPDPWPTTFGYHEFFHACTALAAVCQYIAIWFVVF</sequence>
<proteinExistence type="inferred from homology"/>
<feature type="non-terminal residue" evidence="9">
    <location>
        <position position="1"/>
    </location>
</feature>
<feature type="binding site" evidence="7">
    <location>
        <position position="200"/>
    </location>
    <ligand>
        <name>Zn(2+)</name>
        <dbReference type="ChEBI" id="CHEBI:29105"/>
    </ligand>
</feature>
<evidence type="ECO:0000256" key="6">
    <source>
        <dbReference type="ARBA" id="ARBA00023136"/>
    </source>
</evidence>
<dbReference type="NCBIfam" id="TIGR01065">
    <property type="entry name" value="hlyIII"/>
    <property type="match status" value="1"/>
</dbReference>
<accession>A0A2U3NE01</accession>
<protein>
    <submittedName>
        <fullName evidence="9">Predicted membrane channel-forming protein YqfA, hemolysin III family</fullName>
    </submittedName>
</protein>
<comment type="subcellular location">
    <subcellularLocation>
        <location evidence="1">Cell membrane</location>
        <topology evidence="1">Multi-pass membrane protein</topology>
    </subcellularLocation>
</comment>
<feature type="transmembrane region" description="Helical" evidence="8">
    <location>
        <begin position="139"/>
        <end position="158"/>
    </location>
</feature>
<dbReference type="PANTHER" id="PTHR20855">
    <property type="entry name" value="ADIPOR/PROGESTIN RECEPTOR-RELATED"/>
    <property type="match status" value="1"/>
</dbReference>
<dbReference type="EMBL" id="FTRV01000013">
    <property type="protein sequence ID" value="SPM29729.1"/>
    <property type="molecule type" value="Genomic_DNA"/>
</dbReference>
<feature type="transmembrane region" description="Helical" evidence="8">
    <location>
        <begin position="202"/>
        <end position="222"/>
    </location>
</feature>
<feature type="transmembrane region" description="Helical" evidence="8">
    <location>
        <begin position="53"/>
        <end position="69"/>
    </location>
</feature>
<feature type="transmembrane region" description="Helical" evidence="8">
    <location>
        <begin position="89"/>
        <end position="106"/>
    </location>
</feature>
<reference evidence="9 10" key="1">
    <citation type="submission" date="2017-01" db="EMBL/GenBank/DDBJ databases">
        <authorList>
            <consortium name="Urmite Genomes"/>
        </authorList>
    </citation>
    <scope>NUCLEOTIDE SEQUENCE [LARGE SCALE GENOMIC DNA]</scope>
    <source>
        <strain evidence="9 10">AB308</strain>
    </source>
</reference>
<feature type="transmembrane region" description="Helical" evidence="8">
    <location>
        <begin position="165"/>
        <end position="187"/>
    </location>
</feature>
<evidence type="ECO:0000313" key="10">
    <source>
        <dbReference type="Proteomes" id="UP000241595"/>
    </source>
</evidence>
<keyword evidence="6 8" id="KW-0472">Membrane</keyword>
<keyword evidence="7" id="KW-0862">Zinc</keyword>
<keyword evidence="10" id="KW-1185">Reference proteome</keyword>
<keyword evidence="5 8" id="KW-1133">Transmembrane helix</keyword>
<evidence type="ECO:0000256" key="2">
    <source>
        <dbReference type="ARBA" id="ARBA00008488"/>
    </source>
</evidence>
<comment type="similarity">
    <text evidence="2">Belongs to the UPF0073 (Hly-III) family.</text>
</comment>
<feature type="transmembrane region" description="Helical" evidence="8">
    <location>
        <begin position="20"/>
        <end position="41"/>
    </location>
</feature>
<evidence type="ECO:0000256" key="7">
    <source>
        <dbReference type="PIRSR" id="PIRSR604254-1"/>
    </source>
</evidence>
<evidence type="ECO:0000256" key="3">
    <source>
        <dbReference type="ARBA" id="ARBA00022475"/>
    </source>
</evidence>
<keyword evidence="7" id="KW-0479">Metal-binding</keyword>
<dbReference type="InterPro" id="IPR004254">
    <property type="entry name" value="AdipoR/HlyIII-related"/>
</dbReference>
<name>A0A2U3NE01_9MYCO</name>
<keyword evidence="3" id="KW-1003">Cell membrane</keyword>
<evidence type="ECO:0000256" key="1">
    <source>
        <dbReference type="ARBA" id="ARBA00004651"/>
    </source>
</evidence>
<keyword evidence="4 8" id="KW-0812">Transmembrane</keyword>
<dbReference type="AlphaFoldDB" id="A0A2U3NE01"/>
<feature type="transmembrane region" description="Helical" evidence="8">
    <location>
        <begin position="113"/>
        <end position="133"/>
    </location>
</feature>
<dbReference type="PANTHER" id="PTHR20855:SF3">
    <property type="entry name" value="LD03007P"/>
    <property type="match status" value="1"/>
</dbReference>
<evidence type="ECO:0000256" key="5">
    <source>
        <dbReference type="ARBA" id="ARBA00022989"/>
    </source>
</evidence>
<dbReference type="GO" id="GO:0005886">
    <property type="term" value="C:plasma membrane"/>
    <property type="evidence" value="ECO:0007669"/>
    <property type="project" value="UniProtKB-SubCell"/>
</dbReference>
<dbReference type="GO" id="GO:0140911">
    <property type="term" value="F:pore-forming activity"/>
    <property type="evidence" value="ECO:0007669"/>
    <property type="project" value="InterPro"/>
</dbReference>
<evidence type="ECO:0000256" key="8">
    <source>
        <dbReference type="SAM" id="Phobius"/>
    </source>
</evidence>
<dbReference type="STRING" id="1841859.GCA_900157385_03221"/>
<feature type="binding site" evidence="7">
    <location>
        <position position="204"/>
    </location>
    <ligand>
        <name>Zn(2+)</name>
        <dbReference type="ChEBI" id="CHEBI:29105"/>
    </ligand>
</feature>
<dbReference type="Pfam" id="PF03006">
    <property type="entry name" value="HlyIII"/>
    <property type="match status" value="1"/>
</dbReference>
<gene>
    <name evidence="9" type="ORF">MTAB308_3221</name>
</gene>
<feature type="binding site" evidence="7">
    <location>
        <position position="70"/>
    </location>
    <ligand>
        <name>Zn(2+)</name>
        <dbReference type="ChEBI" id="CHEBI:29105"/>
    </ligand>
</feature>
<dbReference type="GO" id="GO:0046872">
    <property type="term" value="F:metal ion binding"/>
    <property type="evidence" value="ECO:0007669"/>
    <property type="project" value="UniProtKB-KW"/>
</dbReference>
<dbReference type="Proteomes" id="UP000241595">
    <property type="component" value="Unassembled WGS sequence"/>
</dbReference>